<protein>
    <recommendedName>
        <fullName evidence="3">Lipoprotein</fullName>
    </recommendedName>
</protein>
<name>A0A1H5U6Q9_9FLAO</name>
<dbReference type="AlphaFoldDB" id="A0A1H5U6Q9"/>
<organism evidence="1 2">
    <name type="scientific">Flavobacterium urumqiense</name>
    <dbReference type="NCBI Taxonomy" id="935224"/>
    <lineage>
        <taxon>Bacteria</taxon>
        <taxon>Pseudomonadati</taxon>
        <taxon>Bacteroidota</taxon>
        <taxon>Flavobacteriia</taxon>
        <taxon>Flavobacteriales</taxon>
        <taxon>Flavobacteriaceae</taxon>
        <taxon>Flavobacterium</taxon>
    </lineage>
</organism>
<dbReference type="OrthoDB" id="1366053at2"/>
<evidence type="ECO:0008006" key="3">
    <source>
        <dbReference type="Google" id="ProtNLM"/>
    </source>
</evidence>
<proteinExistence type="predicted"/>
<dbReference type="PROSITE" id="PS51257">
    <property type="entry name" value="PROKAR_LIPOPROTEIN"/>
    <property type="match status" value="1"/>
</dbReference>
<evidence type="ECO:0000313" key="1">
    <source>
        <dbReference type="EMBL" id="SEF70785.1"/>
    </source>
</evidence>
<dbReference type="EMBL" id="FNVP01000002">
    <property type="protein sequence ID" value="SEF70785.1"/>
    <property type="molecule type" value="Genomic_DNA"/>
</dbReference>
<dbReference type="RefSeq" id="WP_159916640.1">
    <property type="nucleotide sequence ID" value="NZ_FNVP01000002.1"/>
</dbReference>
<reference evidence="2" key="1">
    <citation type="submission" date="2016-10" db="EMBL/GenBank/DDBJ databases">
        <authorList>
            <person name="Varghese N."/>
            <person name="Submissions S."/>
        </authorList>
    </citation>
    <scope>NUCLEOTIDE SEQUENCE [LARGE SCALE GENOMIC DNA]</scope>
    <source>
        <strain evidence="2">CGMCC 1.9230</strain>
    </source>
</reference>
<gene>
    <name evidence="1" type="ORF">SAMN04488130_102130</name>
</gene>
<accession>A0A1H5U6Q9</accession>
<keyword evidence="2" id="KW-1185">Reference proteome</keyword>
<sequence length="49" mass="5495">MKNTIYILITLIFLSSCGPHRMSRGARGICKSPEKQTLEKPEKAFTVKA</sequence>
<dbReference type="Proteomes" id="UP000236737">
    <property type="component" value="Unassembled WGS sequence"/>
</dbReference>
<evidence type="ECO:0000313" key="2">
    <source>
        <dbReference type="Proteomes" id="UP000236737"/>
    </source>
</evidence>